<evidence type="ECO:0000256" key="2">
    <source>
        <dbReference type="ARBA" id="ARBA00023002"/>
    </source>
</evidence>
<name>A0A0K8VCY9_BACLA</name>
<dbReference type="GO" id="GO:0016491">
    <property type="term" value="F:oxidoreductase activity"/>
    <property type="evidence" value="ECO:0007669"/>
    <property type="project" value="UniProtKB-KW"/>
</dbReference>
<dbReference type="Pfam" id="PF00106">
    <property type="entry name" value="adh_short"/>
    <property type="match status" value="1"/>
</dbReference>
<dbReference type="OrthoDB" id="1933717at2759"/>
<dbReference type="AlphaFoldDB" id="A0A0K8VCY9"/>
<accession>A0A0K8VCY9</accession>
<reference evidence="3" key="1">
    <citation type="submission" date="2015-06" db="EMBL/GenBank/DDBJ databases">
        <authorList>
            <person name="Hoefler B.C."/>
            <person name="Straight P.D."/>
        </authorList>
    </citation>
    <scope>NUCLEOTIDE SEQUENCE</scope>
</reference>
<proteinExistence type="inferred from homology"/>
<keyword evidence="2" id="KW-0560">Oxidoreductase</keyword>
<dbReference type="InterPro" id="IPR036291">
    <property type="entry name" value="NAD(P)-bd_dom_sf"/>
</dbReference>
<sequence length="147" mass="16333">MDPVVLQKIVQTNLMGTVYCTQRAFKSMKERNFDGHVVLINSITGHNVHVIYGSNEPSVLNVYGPSKFAITALTEVLRQEYRGLGTKIKITSVSPGVTDTEIVPEQYKGDEIKKLKSEDVSSCIMFTLSTPPHMQVHEITVKPLLGE</sequence>
<dbReference type="PANTHER" id="PTHR43115">
    <property type="entry name" value="DEHYDROGENASE/REDUCTASE SDR FAMILY MEMBER 11"/>
    <property type="match status" value="1"/>
</dbReference>
<dbReference type="EMBL" id="GDHF01015586">
    <property type="protein sequence ID" value="JAI36728.1"/>
    <property type="molecule type" value="Transcribed_RNA"/>
</dbReference>
<comment type="similarity">
    <text evidence="1">Belongs to the short-chain dehydrogenases/reductases (SDR) family.</text>
</comment>
<dbReference type="PANTHER" id="PTHR43115:SF4">
    <property type="entry name" value="DEHYDROGENASE_REDUCTASE SDR FAMILY MEMBER 11"/>
    <property type="match status" value="1"/>
</dbReference>
<protein>
    <submittedName>
        <fullName evidence="3">Dehydrogenase/reductase SDR family member 11</fullName>
    </submittedName>
</protein>
<evidence type="ECO:0000256" key="1">
    <source>
        <dbReference type="ARBA" id="ARBA00006484"/>
    </source>
</evidence>
<dbReference type="InterPro" id="IPR002347">
    <property type="entry name" value="SDR_fam"/>
</dbReference>
<evidence type="ECO:0000313" key="3">
    <source>
        <dbReference type="EMBL" id="JAI36728.1"/>
    </source>
</evidence>
<dbReference type="SUPFAM" id="SSF51735">
    <property type="entry name" value="NAD(P)-binding Rossmann-fold domains"/>
    <property type="match status" value="1"/>
</dbReference>
<dbReference type="PRINTS" id="PR00081">
    <property type="entry name" value="GDHRDH"/>
</dbReference>
<gene>
    <name evidence="3" type="primary">DHRS11_2</name>
    <name evidence="3" type="ORF">c2_g1_i1</name>
</gene>
<dbReference type="Gene3D" id="3.40.50.720">
    <property type="entry name" value="NAD(P)-binding Rossmann-like Domain"/>
    <property type="match status" value="1"/>
</dbReference>
<organism evidence="3">
    <name type="scientific">Bactrocera latifrons</name>
    <name type="common">Malaysian fruit fly</name>
    <name type="synonym">Chaetodacus latifrons</name>
    <dbReference type="NCBI Taxonomy" id="174628"/>
    <lineage>
        <taxon>Eukaryota</taxon>
        <taxon>Metazoa</taxon>
        <taxon>Ecdysozoa</taxon>
        <taxon>Arthropoda</taxon>
        <taxon>Hexapoda</taxon>
        <taxon>Insecta</taxon>
        <taxon>Pterygota</taxon>
        <taxon>Neoptera</taxon>
        <taxon>Endopterygota</taxon>
        <taxon>Diptera</taxon>
        <taxon>Brachycera</taxon>
        <taxon>Muscomorpha</taxon>
        <taxon>Tephritoidea</taxon>
        <taxon>Tephritidae</taxon>
        <taxon>Bactrocera</taxon>
        <taxon>Bactrocera</taxon>
    </lineage>
</organism>